<feature type="signal peptide" evidence="2">
    <location>
        <begin position="1"/>
        <end position="26"/>
    </location>
</feature>
<evidence type="ECO:0000313" key="4">
    <source>
        <dbReference type="Proteomes" id="UP000826725"/>
    </source>
</evidence>
<name>A0A8D5JLI6_9BACT</name>
<keyword evidence="2" id="KW-0732">Signal</keyword>
<feature type="chain" id="PRO_5034566591" description="Magnesium transporter MgtE intracellular domain-containing protein" evidence="2">
    <location>
        <begin position="27"/>
        <end position="177"/>
    </location>
</feature>
<proteinExistence type="predicted"/>
<organism evidence="3 4">
    <name type="scientific">Desulfomarina profundi</name>
    <dbReference type="NCBI Taxonomy" id="2772557"/>
    <lineage>
        <taxon>Bacteria</taxon>
        <taxon>Pseudomonadati</taxon>
        <taxon>Thermodesulfobacteriota</taxon>
        <taxon>Desulfobulbia</taxon>
        <taxon>Desulfobulbales</taxon>
        <taxon>Desulfobulbaceae</taxon>
        <taxon>Desulfomarina</taxon>
    </lineage>
</organism>
<dbReference type="KEGG" id="dbk:DGMP_13000"/>
<keyword evidence="1" id="KW-0175">Coiled coil</keyword>
<accession>A0A8D5JLI6</accession>
<evidence type="ECO:0008006" key="5">
    <source>
        <dbReference type="Google" id="ProtNLM"/>
    </source>
</evidence>
<feature type="coiled-coil region" evidence="1">
    <location>
        <begin position="53"/>
        <end position="111"/>
    </location>
</feature>
<protein>
    <recommendedName>
        <fullName evidence="5">Magnesium transporter MgtE intracellular domain-containing protein</fullName>
    </recommendedName>
</protein>
<dbReference type="RefSeq" id="WP_228856723.1">
    <property type="nucleotide sequence ID" value="NZ_AP024086.1"/>
</dbReference>
<dbReference type="EMBL" id="AP024086">
    <property type="protein sequence ID" value="BCL60607.1"/>
    <property type="molecule type" value="Genomic_DNA"/>
</dbReference>
<evidence type="ECO:0000313" key="3">
    <source>
        <dbReference type="EMBL" id="BCL60607.1"/>
    </source>
</evidence>
<reference evidence="3" key="1">
    <citation type="submission" date="2020-09" db="EMBL/GenBank/DDBJ databases">
        <title>Desulfogranum mesoprofundum gen. nov., sp. nov., a novel mesophilic, sulfate-reducing chemolithoautotroph isolated from a deep-sea hydrothermal vent chimney in the Suiyo Seamount.</title>
        <authorList>
            <person name="Hashimoto Y."/>
            <person name="Nakagawa S."/>
        </authorList>
    </citation>
    <scope>NUCLEOTIDE SEQUENCE</scope>
    <source>
        <strain evidence="3">KT2</strain>
    </source>
</reference>
<dbReference type="Proteomes" id="UP000826725">
    <property type="component" value="Chromosome"/>
</dbReference>
<gene>
    <name evidence="3" type="ORF">DGMP_13000</name>
</gene>
<sequence length="177" mass="20122">MKRNFLKSTVVFSLSLFFLYSSSALAENKKPQEPQQYSSVEERRLQQIIIEEKANLQKERARIAMRKNELKTLEEGVDKKLAEIENKIAELKKLQNAIKILLAEKSAEEKKRIRDLAKIYEKMNPAKASLALSGLDQKLAADLLANMKIKAAAKILDQTSKQKTTQLSNAFSTLQLE</sequence>
<dbReference type="AlphaFoldDB" id="A0A8D5JLI6"/>
<evidence type="ECO:0000256" key="1">
    <source>
        <dbReference type="SAM" id="Coils"/>
    </source>
</evidence>
<keyword evidence="4" id="KW-1185">Reference proteome</keyword>
<evidence type="ECO:0000256" key="2">
    <source>
        <dbReference type="SAM" id="SignalP"/>
    </source>
</evidence>